<organism evidence="1 2">
    <name type="scientific">Hibiscus syriacus</name>
    <name type="common">Rose of Sharon</name>
    <dbReference type="NCBI Taxonomy" id="106335"/>
    <lineage>
        <taxon>Eukaryota</taxon>
        <taxon>Viridiplantae</taxon>
        <taxon>Streptophyta</taxon>
        <taxon>Embryophyta</taxon>
        <taxon>Tracheophyta</taxon>
        <taxon>Spermatophyta</taxon>
        <taxon>Magnoliopsida</taxon>
        <taxon>eudicotyledons</taxon>
        <taxon>Gunneridae</taxon>
        <taxon>Pentapetalae</taxon>
        <taxon>rosids</taxon>
        <taxon>malvids</taxon>
        <taxon>Malvales</taxon>
        <taxon>Malvaceae</taxon>
        <taxon>Malvoideae</taxon>
        <taxon>Hibiscus</taxon>
    </lineage>
</organism>
<proteinExistence type="predicted"/>
<dbReference type="Proteomes" id="UP000436088">
    <property type="component" value="Unassembled WGS sequence"/>
</dbReference>
<evidence type="ECO:0000313" key="2">
    <source>
        <dbReference type="Proteomes" id="UP000436088"/>
    </source>
</evidence>
<protein>
    <submittedName>
        <fullName evidence="1">Uncharacterized protein</fullName>
    </submittedName>
</protein>
<keyword evidence="2" id="KW-1185">Reference proteome</keyword>
<comment type="caution">
    <text evidence="1">The sequence shown here is derived from an EMBL/GenBank/DDBJ whole genome shotgun (WGS) entry which is preliminary data.</text>
</comment>
<name>A0A6A3AJ53_HIBSY</name>
<reference evidence="1" key="1">
    <citation type="submission" date="2019-09" db="EMBL/GenBank/DDBJ databases">
        <title>Draft genome information of white flower Hibiscus syriacus.</title>
        <authorList>
            <person name="Kim Y.-M."/>
        </authorList>
    </citation>
    <scope>NUCLEOTIDE SEQUENCE [LARGE SCALE GENOMIC DNA]</scope>
    <source>
        <strain evidence="1">YM2019G1</strain>
    </source>
</reference>
<sequence>MGASMTPRMFHNVYPICPQMVPYPYLPQQHSSGVVSLPYSMPMTATTAGSAPAAAVATTTTTTAAIEMGERIQVLHEFPRNLLKRNHQVNPC</sequence>
<dbReference type="EMBL" id="VEPZ02000998">
    <property type="protein sequence ID" value="KAE8703627.1"/>
    <property type="molecule type" value="Genomic_DNA"/>
</dbReference>
<accession>A0A6A3AJ53</accession>
<evidence type="ECO:0000313" key="1">
    <source>
        <dbReference type="EMBL" id="KAE8703627.1"/>
    </source>
</evidence>
<gene>
    <name evidence="1" type="ORF">F3Y22_tig00110467pilonHSYRG00161</name>
</gene>
<dbReference type="AlphaFoldDB" id="A0A6A3AJ53"/>